<organism evidence="1 2">
    <name type="scientific">Panacagrimonas perspica</name>
    <dbReference type="NCBI Taxonomy" id="381431"/>
    <lineage>
        <taxon>Bacteria</taxon>
        <taxon>Pseudomonadati</taxon>
        <taxon>Pseudomonadota</taxon>
        <taxon>Gammaproteobacteria</taxon>
        <taxon>Nevskiales</taxon>
        <taxon>Nevskiaceae</taxon>
        <taxon>Panacagrimonas</taxon>
    </lineage>
</organism>
<protein>
    <recommendedName>
        <fullName evidence="3">Phosphatidate cytidylyltransferase</fullName>
    </recommendedName>
</protein>
<sequence>MALNDPLRDGIGEELRRPVHAAVTQLADQLAALAGSATAAVLFYGSGLRDETLDGVLDFYVLLDDVGAWPGSRLAALANRVLPPNVAYLERTVADRPVRAKVAVMSLAQFAAGMTGEGLDTTLWARFSQPCRCVHARSETDRAALASAVQDAVKTAARWAAALGPERGAAEDYWRALFARTYVAEIRVERSGRADDLVARDAARYAELLPLAWTAAGIAFNVSSEGELSPQRDHGDRRGAARRWAWRQRLGKPLNALRLLKAACTFDGAADYVAWKVERHSGVHLDLSDWQRRHPLLAAPGVYWRLRRAGILR</sequence>
<dbReference type="EMBL" id="SOBT01000009">
    <property type="protein sequence ID" value="TDU28935.1"/>
    <property type="molecule type" value="Genomic_DNA"/>
</dbReference>
<dbReference type="Proteomes" id="UP000295341">
    <property type="component" value="Unassembled WGS sequence"/>
</dbReference>
<proteinExistence type="predicted"/>
<dbReference type="RefSeq" id="WP_162851259.1">
    <property type="nucleotide sequence ID" value="NZ_MWIN01000018.1"/>
</dbReference>
<evidence type="ECO:0000313" key="1">
    <source>
        <dbReference type="EMBL" id="TDU28935.1"/>
    </source>
</evidence>
<comment type="caution">
    <text evidence="1">The sequence shown here is derived from an EMBL/GenBank/DDBJ whole genome shotgun (WGS) entry which is preliminary data.</text>
</comment>
<dbReference type="AlphaFoldDB" id="A0A4R7P563"/>
<name>A0A4R7P563_9GAMM</name>
<evidence type="ECO:0008006" key="3">
    <source>
        <dbReference type="Google" id="ProtNLM"/>
    </source>
</evidence>
<evidence type="ECO:0000313" key="2">
    <source>
        <dbReference type="Proteomes" id="UP000295341"/>
    </source>
</evidence>
<accession>A0A4R7P563</accession>
<keyword evidence="2" id="KW-1185">Reference proteome</keyword>
<reference evidence="1 2" key="1">
    <citation type="submission" date="2019-03" db="EMBL/GenBank/DDBJ databases">
        <title>Genomic Encyclopedia of Type Strains, Phase IV (KMG-IV): sequencing the most valuable type-strain genomes for metagenomic binning, comparative biology and taxonomic classification.</title>
        <authorList>
            <person name="Goeker M."/>
        </authorList>
    </citation>
    <scope>NUCLEOTIDE SEQUENCE [LARGE SCALE GENOMIC DNA]</scope>
    <source>
        <strain evidence="1 2">DSM 26377</strain>
    </source>
</reference>
<gene>
    <name evidence="1" type="ORF">DFR24_3316</name>
</gene>